<evidence type="ECO:0000313" key="3">
    <source>
        <dbReference type="EMBL" id="CUG87823.1"/>
    </source>
</evidence>
<keyword evidence="1" id="KW-0812">Transmembrane</keyword>
<dbReference type="PROSITE" id="PS50125">
    <property type="entry name" value="GUANYLATE_CYCLASE_2"/>
    <property type="match status" value="1"/>
</dbReference>
<reference evidence="4" key="1">
    <citation type="submission" date="2015-09" db="EMBL/GenBank/DDBJ databases">
        <authorList>
            <consortium name="Pathogen Informatics"/>
        </authorList>
    </citation>
    <scope>NUCLEOTIDE SEQUENCE [LARGE SCALE GENOMIC DNA]</scope>
    <source>
        <strain evidence="4">Lake Konstanz</strain>
    </source>
</reference>
<dbReference type="GO" id="GO:0035556">
    <property type="term" value="P:intracellular signal transduction"/>
    <property type="evidence" value="ECO:0007669"/>
    <property type="project" value="InterPro"/>
</dbReference>
<evidence type="ECO:0000313" key="4">
    <source>
        <dbReference type="Proteomes" id="UP000051952"/>
    </source>
</evidence>
<gene>
    <name evidence="3" type="ORF">BSAL_12190</name>
</gene>
<feature type="transmembrane region" description="Helical" evidence="1">
    <location>
        <begin position="335"/>
        <end position="354"/>
    </location>
</feature>
<dbReference type="OrthoDB" id="10689107at2759"/>
<keyword evidence="1" id="KW-1133">Transmembrane helix</keyword>
<dbReference type="SUPFAM" id="SSF55073">
    <property type="entry name" value="Nucleotide cyclase"/>
    <property type="match status" value="1"/>
</dbReference>
<dbReference type="AlphaFoldDB" id="A0A0S4J8T4"/>
<evidence type="ECO:0000259" key="2">
    <source>
        <dbReference type="PROSITE" id="PS50125"/>
    </source>
</evidence>
<feature type="domain" description="Guanylate cyclase" evidence="2">
    <location>
        <begin position="498"/>
        <end position="629"/>
    </location>
</feature>
<dbReference type="VEuPathDB" id="TriTrypDB:BSAL_12190"/>
<organism evidence="3 4">
    <name type="scientific">Bodo saltans</name>
    <name type="common">Flagellated protozoan</name>
    <dbReference type="NCBI Taxonomy" id="75058"/>
    <lineage>
        <taxon>Eukaryota</taxon>
        <taxon>Discoba</taxon>
        <taxon>Euglenozoa</taxon>
        <taxon>Kinetoplastea</taxon>
        <taxon>Metakinetoplastina</taxon>
        <taxon>Eubodonida</taxon>
        <taxon>Bodonidae</taxon>
        <taxon>Bodo</taxon>
    </lineage>
</organism>
<dbReference type="EMBL" id="CYKH01001593">
    <property type="protein sequence ID" value="CUG87823.1"/>
    <property type="molecule type" value="Genomic_DNA"/>
</dbReference>
<evidence type="ECO:0000256" key="1">
    <source>
        <dbReference type="SAM" id="Phobius"/>
    </source>
</evidence>
<sequence>MKSEDSGAHESIFERHYHAIREGWHRTPFLHRIFSFTLVFFALLFVCFVVLLVDDSQQYQDDADMKYYPGLLRLLGNVAQATSAEGEISAQFVTNQTDANWDALAAARSTVDTIQSQIADYFKQYQGVTLNQDYNILQGTRLSEVGIGSVYIARTQITQGQVIVPAQQARKLYYDINARILQQMAKTAATLTKATPTTAVLKSVALASIGWQVSQALAGAAVFKAQPANISYLRESLKQFGASSYRTASLGKFALLPIQRENDREYLLPTLAGRQLGEQQQNLLRALTATTTYVATTPLSVNVSFASARAVLAAIQGSTISAVNDISVTRYARSLVMALVAIVVFVVAFTQWIIVESLNAEENAIRIRNAHVMHDVLVRVGELVDHMASFALDPLPPPRSMMGTRVGMLELRLQHCVASLKALAPTLPPLLFPNRLSALAADYSEVKDPATMQFTKKPRESLLKEPLQQVRSEDIANNKHASRMRELTQLQVEDVRAAFLFVDLSFYHEMSTVEKMQFSNETFHEVASLIEECVYQFKGVLHAFALDRAIGVWNVATPSSNYCEQAATCALVLSNRLTTLRRHNRHLREHFQVRIGVVSGPVRRGIFGDKGAKYLQLFGDALEKGIKVARANSFHLTTVACDETVRRAVDKIFLPKPIELLDDGSRIYEVIHEGSRKEADLETQLLVYSKAFELYEKKYYREALRAFRGYTKLYGYDSSVERIQALITGM</sequence>
<dbReference type="InterPro" id="IPR001054">
    <property type="entry name" value="A/G_cyclase"/>
</dbReference>
<dbReference type="InterPro" id="IPR029787">
    <property type="entry name" value="Nucleotide_cyclase"/>
</dbReference>
<proteinExistence type="predicted"/>
<feature type="transmembrane region" description="Helical" evidence="1">
    <location>
        <begin position="33"/>
        <end position="53"/>
    </location>
</feature>
<name>A0A0S4J8T4_BODSA</name>
<keyword evidence="1" id="KW-0472">Membrane</keyword>
<dbReference type="Proteomes" id="UP000051952">
    <property type="component" value="Unassembled WGS sequence"/>
</dbReference>
<accession>A0A0S4J8T4</accession>
<dbReference type="Gene3D" id="3.30.70.1230">
    <property type="entry name" value="Nucleotide cyclase"/>
    <property type="match status" value="1"/>
</dbReference>
<dbReference type="GO" id="GO:0009190">
    <property type="term" value="P:cyclic nucleotide biosynthetic process"/>
    <property type="evidence" value="ECO:0007669"/>
    <property type="project" value="InterPro"/>
</dbReference>
<keyword evidence="4" id="KW-1185">Reference proteome</keyword>
<protein>
    <submittedName>
        <fullName evidence="3">Guanylate cyclase-like protein, putative</fullName>
    </submittedName>
</protein>